<sequence>MKVLILNDNAFRTIPEAIKALGRLECLKMKRNRLNNYRGDLELNVPPRLKILDLEDNYSLTSLPKGLEDLEVIESLDFSYCGVESLPESIGKLSSLKEIHLAGCKLRKLPESIGRLLNLETLDLEGNGRLSSLPLSLHHLRKLRKKEAGTNQGLVLDNSPVDFPEPKIVKEGVVSVLTELLVEDSLSYVTDTIIQEVADDTIMESFSIDMATIVEEGLADELMLDMIDAYAAMDADELCLEDVIDDVTLSFLMEIRQDVVDEEQAALFLTDEDLTTFDMRVLGVAWRVMVEAVEKTSRSMIKEIATSAVLDAAEGIVMEDLLLEIPSRSMMKEIVLDAAEEVVMEDLLFEVTSATTKSIALEVEEEWRLGQTVPDEYDKRYSYKISTDSTTAQSVDLPAGCNLTIPPGASAEDSAIISVVLNPHGYAQTLMIGDNEQLVSDIIEMGPAGKTFSKPIKLKIPHSLPKFNKEREYAVMVSDDQGKSWSMMKTLTEEDQGERHVTVEVTHLSTYAVVARPLEHSHIVKEGEALTLTSSEQTGIEVSLPADSVSPGEEISFQVTPVDSEALNCAGINNAEHMSGIDSMSHIVKVIKGSNLLLKHPATVVLPLSPGKEDSPVRVLSCNERGDWEDVTDKVDDVVLKESKVAFKTKQLSSGYTVICCNDSSNATGIVNLVAKNVRARLLGAN</sequence>
<organism evidence="2 3">
    <name type="scientific">Branchiostoma floridae</name>
    <name type="common">Florida lancelet</name>
    <name type="synonym">Amphioxus</name>
    <dbReference type="NCBI Taxonomy" id="7739"/>
    <lineage>
        <taxon>Eukaryota</taxon>
        <taxon>Metazoa</taxon>
        <taxon>Chordata</taxon>
        <taxon>Cephalochordata</taxon>
        <taxon>Leptocardii</taxon>
        <taxon>Amphioxiformes</taxon>
        <taxon>Branchiostomatidae</taxon>
        <taxon>Branchiostoma</taxon>
    </lineage>
</organism>
<dbReference type="AlphaFoldDB" id="A0A9J7HQ09"/>
<dbReference type="InterPro" id="IPR001611">
    <property type="entry name" value="Leu-rich_rpt"/>
</dbReference>
<dbReference type="Proteomes" id="UP000001554">
    <property type="component" value="Chromosome 19"/>
</dbReference>
<proteinExistence type="predicted"/>
<dbReference type="Pfam" id="PF00791">
    <property type="entry name" value="ZU5"/>
    <property type="match status" value="1"/>
</dbReference>
<dbReference type="GO" id="GO:0005737">
    <property type="term" value="C:cytoplasm"/>
    <property type="evidence" value="ECO:0000318"/>
    <property type="project" value="GO_Central"/>
</dbReference>
<dbReference type="InterPro" id="IPR032675">
    <property type="entry name" value="LRR_dom_sf"/>
</dbReference>
<dbReference type="InterPro" id="IPR000906">
    <property type="entry name" value="ZU5_dom"/>
</dbReference>
<evidence type="ECO:0000313" key="3">
    <source>
        <dbReference type="RefSeq" id="XP_035663391.1"/>
    </source>
</evidence>
<dbReference type="Gene3D" id="2.60.220.30">
    <property type="match status" value="2"/>
</dbReference>
<dbReference type="InterPro" id="IPR050715">
    <property type="entry name" value="LRR-SigEffector_domain"/>
</dbReference>
<reference evidence="3" key="2">
    <citation type="submission" date="2025-08" db="UniProtKB">
        <authorList>
            <consortium name="RefSeq"/>
        </authorList>
    </citation>
    <scope>IDENTIFICATION</scope>
    <source>
        <strain evidence="3">S238N-H82</strain>
        <tissue evidence="3">Testes</tissue>
    </source>
</reference>
<dbReference type="PANTHER" id="PTHR45752">
    <property type="entry name" value="LEUCINE-RICH REPEAT-CONTAINING"/>
    <property type="match status" value="1"/>
</dbReference>
<protein>
    <submittedName>
        <fullName evidence="3">Uncharacterized protein LOC118407079</fullName>
    </submittedName>
</protein>
<dbReference type="PROSITE" id="PS51145">
    <property type="entry name" value="ZU5"/>
    <property type="match status" value="1"/>
</dbReference>
<dbReference type="SUPFAM" id="SSF52058">
    <property type="entry name" value="L domain-like"/>
    <property type="match status" value="1"/>
</dbReference>
<dbReference type="GeneID" id="118407079"/>
<dbReference type="KEGG" id="bfo:118407079"/>
<dbReference type="OMA" id="YDCEREY"/>
<name>A0A9J7HQ09_BRAFL</name>
<reference evidence="2" key="1">
    <citation type="journal article" date="2020" name="Nat. Ecol. Evol.">
        <title>Deeply conserved synteny resolves early events in vertebrate evolution.</title>
        <authorList>
            <person name="Simakov O."/>
            <person name="Marletaz F."/>
            <person name="Yue J.X."/>
            <person name="O'Connell B."/>
            <person name="Jenkins J."/>
            <person name="Brandt A."/>
            <person name="Calef R."/>
            <person name="Tung C.H."/>
            <person name="Huang T.K."/>
            <person name="Schmutz J."/>
            <person name="Satoh N."/>
            <person name="Yu J.K."/>
            <person name="Putnam N.H."/>
            <person name="Green R.E."/>
            <person name="Rokhsar D.S."/>
        </authorList>
    </citation>
    <scope>NUCLEOTIDE SEQUENCE [LARGE SCALE GENOMIC DNA]</scope>
    <source>
        <strain evidence="2">S238N-H82</strain>
    </source>
</reference>
<keyword evidence="2" id="KW-1185">Reference proteome</keyword>
<dbReference type="Gene3D" id="3.80.10.10">
    <property type="entry name" value="Ribonuclease Inhibitor"/>
    <property type="match status" value="1"/>
</dbReference>
<evidence type="ECO:0000259" key="1">
    <source>
        <dbReference type="PROSITE" id="PS51145"/>
    </source>
</evidence>
<feature type="domain" description="ZU5" evidence="1">
    <location>
        <begin position="379"/>
        <end position="517"/>
    </location>
</feature>
<dbReference type="SMART" id="SM00218">
    <property type="entry name" value="ZU5"/>
    <property type="match status" value="1"/>
</dbReference>
<dbReference type="PROSITE" id="PS51450">
    <property type="entry name" value="LRR"/>
    <property type="match status" value="1"/>
</dbReference>
<dbReference type="RefSeq" id="XP_035663391.1">
    <property type="nucleotide sequence ID" value="XM_035807498.1"/>
</dbReference>
<dbReference type="PANTHER" id="PTHR45752:SF195">
    <property type="entry name" value="LEUCINE-RICH REPEAT (LRR) FAMILY PROTEIN-RELATED"/>
    <property type="match status" value="1"/>
</dbReference>
<dbReference type="OrthoDB" id="203703at2759"/>
<evidence type="ECO:0000313" key="2">
    <source>
        <dbReference type="Proteomes" id="UP000001554"/>
    </source>
</evidence>
<gene>
    <name evidence="3" type="primary">LOC118407079</name>
</gene>
<accession>A0A9J7HQ09</accession>